<evidence type="ECO:0000256" key="2">
    <source>
        <dbReference type="ARBA" id="ARBA00022771"/>
    </source>
</evidence>
<evidence type="ECO:0000313" key="5">
    <source>
        <dbReference type="EnsemblMetazoa" id="GBRI019227-PA"/>
    </source>
</evidence>
<reference evidence="6" key="1">
    <citation type="submission" date="2014-03" db="EMBL/GenBank/DDBJ databases">
        <authorList>
            <person name="Aksoy S."/>
            <person name="Warren W."/>
            <person name="Wilson R.K."/>
        </authorList>
    </citation>
    <scope>NUCLEOTIDE SEQUENCE [LARGE SCALE GENOMIC DNA]</scope>
    <source>
        <strain evidence="6">IAEA</strain>
    </source>
</reference>
<dbReference type="PANTHER" id="PTHR21725">
    <property type="entry name" value="E3 UBIQUITIN-PROTEIN LIGASE UBR4"/>
    <property type="match status" value="1"/>
</dbReference>
<name>A0A1A9WGV3_9MUSC</name>
<keyword evidence="1" id="KW-0479">Metal-binding</keyword>
<keyword evidence="3" id="KW-0862">Zinc</keyword>
<sequence length="113" mass="12400">MINTVGVCSVCARVRHKGHDVSYAKYGNFFCDCGAKEDGSCQALSRRLSAGVECQSSPNDYHKSSYAANSAAKRGQIPPFHVSHITTTKTQQCPLLLLLLLLLLSLQLNRFKN</sequence>
<feature type="domain" description="UBR-type" evidence="4">
    <location>
        <begin position="1"/>
        <end position="45"/>
    </location>
</feature>
<evidence type="ECO:0000256" key="1">
    <source>
        <dbReference type="ARBA" id="ARBA00022723"/>
    </source>
</evidence>
<dbReference type="EnsemblMetazoa" id="GBRI019227-RA">
    <property type="protein sequence ID" value="GBRI019227-PA"/>
    <property type="gene ID" value="GBRI019227"/>
</dbReference>
<dbReference type="InterPro" id="IPR045189">
    <property type="entry name" value="UBR4-like"/>
</dbReference>
<dbReference type="Proteomes" id="UP000091820">
    <property type="component" value="Unassembled WGS sequence"/>
</dbReference>
<dbReference type="STRING" id="37001.A0A1A9WGV3"/>
<keyword evidence="2" id="KW-0863">Zinc-finger</keyword>
<dbReference type="Pfam" id="PF02207">
    <property type="entry name" value="zf-UBR"/>
    <property type="match status" value="1"/>
</dbReference>
<dbReference type="AlphaFoldDB" id="A0A1A9WGV3"/>
<organism evidence="5 6">
    <name type="scientific">Glossina brevipalpis</name>
    <dbReference type="NCBI Taxonomy" id="37001"/>
    <lineage>
        <taxon>Eukaryota</taxon>
        <taxon>Metazoa</taxon>
        <taxon>Ecdysozoa</taxon>
        <taxon>Arthropoda</taxon>
        <taxon>Hexapoda</taxon>
        <taxon>Insecta</taxon>
        <taxon>Pterygota</taxon>
        <taxon>Neoptera</taxon>
        <taxon>Endopterygota</taxon>
        <taxon>Diptera</taxon>
        <taxon>Brachycera</taxon>
        <taxon>Muscomorpha</taxon>
        <taxon>Hippoboscoidea</taxon>
        <taxon>Glossinidae</taxon>
        <taxon>Glossina</taxon>
    </lineage>
</organism>
<evidence type="ECO:0000259" key="4">
    <source>
        <dbReference type="SMART" id="SM00396"/>
    </source>
</evidence>
<protein>
    <recommendedName>
        <fullName evidence="4">UBR-type domain-containing protein</fullName>
    </recommendedName>
</protein>
<proteinExistence type="predicted"/>
<evidence type="ECO:0000313" key="6">
    <source>
        <dbReference type="Proteomes" id="UP000091820"/>
    </source>
</evidence>
<keyword evidence="6" id="KW-1185">Reference proteome</keyword>
<dbReference type="SMART" id="SM00396">
    <property type="entry name" value="ZnF_UBR1"/>
    <property type="match status" value="1"/>
</dbReference>
<accession>A0A1A9WGV3</accession>
<dbReference type="GO" id="GO:0008270">
    <property type="term" value="F:zinc ion binding"/>
    <property type="evidence" value="ECO:0007669"/>
    <property type="project" value="UniProtKB-KW"/>
</dbReference>
<dbReference type="InterPro" id="IPR003126">
    <property type="entry name" value="Znf_UBR"/>
</dbReference>
<dbReference type="VEuPathDB" id="VectorBase:GBRI019227"/>
<reference evidence="5" key="2">
    <citation type="submission" date="2020-05" db="UniProtKB">
        <authorList>
            <consortium name="EnsemblMetazoa"/>
        </authorList>
    </citation>
    <scope>IDENTIFICATION</scope>
    <source>
        <strain evidence="5">IAEA</strain>
    </source>
</reference>
<dbReference type="PANTHER" id="PTHR21725:SF1">
    <property type="entry name" value="E3 UBIQUITIN-PROTEIN LIGASE UBR4"/>
    <property type="match status" value="1"/>
</dbReference>
<evidence type="ECO:0000256" key="3">
    <source>
        <dbReference type="ARBA" id="ARBA00022833"/>
    </source>
</evidence>